<feature type="transmembrane region" description="Helical" evidence="1">
    <location>
        <begin position="614"/>
        <end position="637"/>
    </location>
</feature>
<feature type="transmembrane region" description="Helical" evidence="1">
    <location>
        <begin position="199"/>
        <end position="223"/>
    </location>
</feature>
<feature type="transmembrane region" description="Helical" evidence="1">
    <location>
        <begin position="333"/>
        <end position="351"/>
    </location>
</feature>
<name>A0A7G1NFP7_9ACTN</name>
<dbReference type="KEGG" id="stui:GCM10017668_23170"/>
<keyword evidence="1" id="KW-0812">Transmembrane</keyword>
<protein>
    <submittedName>
        <fullName evidence="2">Membrane protein</fullName>
    </submittedName>
</protein>
<feature type="transmembrane region" description="Helical" evidence="1">
    <location>
        <begin position="244"/>
        <end position="272"/>
    </location>
</feature>
<reference evidence="2 3" key="1">
    <citation type="journal article" date="2014" name="Int. J. Syst. Evol. Microbiol.">
        <title>Complete genome sequence of Corynebacterium casei LMG S-19264T (=DSM 44701T), isolated from a smear-ripened cheese.</title>
        <authorList>
            <consortium name="US DOE Joint Genome Institute (JGI-PGF)"/>
            <person name="Walter F."/>
            <person name="Albersmeier A."/>
            <person name="Kalinowski J."/>
            <person name="Ruckert C."/>
        </authorList>
    </citation>
    <scope>NUCLEOTIDE SEQUENCE [LARGE SCALE GENOMIC DNA]</scope>
    <source>
        <strain evidence="2 3">JCM 4255</strain>
    </source>
</reference>
<keyword evidence="1" id="KW-1133">Transmembrane helix</keyword>
<dbReference type="AlphaFoldDB" id="A0A7G1NFP7"/>
<organism evidence="2 3">
    <name type="scientific">Streptomyces tuirus</name>
    <dbReference type="NCBI Taxonomy" id="68278"/>
    <lineage>
        <taxon>Bacteria</taxon>
        <taxon>Bacillati</taxon>
        <taxon>Actinomycetota</taxon>
        <taxon>Actinomycetes</taxon>
        <taxon>Kitasatosporales</taxon>
        <taxon>Streptomycetaceae</taxon>
        <taxon>Streptomyces</taxon>
    </lineage>
</organism>
<dbReference type="EMBL" id="AP023439">
    <property type="protein sequence ID" value="BCL20474.1"/>
    <property type="molecule type" value="Genomic_DNA"/>
</dbReference>
<sequence>MKRRALAIQLLSAGRTSALSTENGRIRFWGIFLAAGLMMLALSGLVLAYATYEGRDIRGTSRTPHIIQPGSGDKAVALWAWGSDDVAGRQHSVTYIEPLVRDAPLPPGLSKWPEPGEAVLSPALIRAGAQEGVKTRYGKLAGTIGKAGLQAPEERFAYVRPRAKLLDRQDMLPLAGFGVPAGSATGVGESMSVPDLSVLTAGVAGFVLLPAGALVVVSARVGSAARERRLALFEAMGASRRARAIYTLGEAGVPATLGAVVAASLLLPALVLDIPFPLVDFTLSAEDVQRCAAWFAGVGIAAVVVVLTVAVLLHFKGRKSTRAVRPTAGSQRLPAWWPWVFPFAFLFTVRGPELAGDDLRLPVYALGVAAVLATLPAVIGALCGWLGGRLANAGGRLGFPGLLIAGRRMSAKPRGTVRFVTALIVMIGLVAQVHLWTGLLGQNATLAKHTQDRIGSTLLSVAPYADAERVRDFAAGMPADTELLLVRQTPPTDESPGRITLSGTCDALRALELPCESSQFHPSRSGLDPRVRELARWSLAGSDGIVTIARGPVYGATARAEESLSLVAVSNPGESLSLPLLRELARTHLAADASADPLGHSWLLGSNDLASSAAWVRLLGLIGACLTVLAIGISALAELLRFSREMAPLSVLAGDTRINGSVVAWSLLFPALLAAALGSVISMWLTTPITVEGGAPVPGSTYVLLGVGAGVCAVALCAWGWRSTNEAALRWRPTLD</sequence>
<feature type="transmembrane region" description="Helical" evidence="1">
    <location>
        <begin position="292"/>
        <end position="313"/>
    </location>
</feature>
<feature type="transmembrane region" description="Helical" evidence="1">
    <location>
        <begin position="28"/>
        <end position="52"/>
    </location>
</feature>
<gene>
    <name evidence="2" type="ORF">GCM10017668_23170</name>
</gene>
<proteinExistence type="predicted"/>
<feature type="transmembrane region" description="Helical" evidence="1">
    <location>
        <begin position="658"/>
        <end position="681"/>
    </location>
</feature>
<feature type="transmembrane region" description="Helical" evidence="1">
    <location>
        <begin position="701"/>
        <end position="721"/>
    </location>
</feature>
<feature type="transmembrane region" description="Helical" evidence="1">
    <location>
        <begin position="417"/>
        <end position="436"/>
    </location>
</feature>
<accession>A0A7G1NFP7</accession>
<keyword evidence="1" id="KW-0472">Membrane</keyword>
<dbReference type="Proteomes" id="UP000516373">
    <property type="component" value="Chromosome"/>
</dbReference>
<feature type="transmembrane region" description="Helical" evidence="1">
    <location>
        <begin position="363"/>
        <end position="387"/>
    </location>
</feature>
<evidence type="ECO:0000313" key="3">
    <source>
        <dbReference type="Proteomes" id="UP000516373"/>
    </source>
</evidence>
<evidence type="ECO:0000256" key="1">
    <source>
        <dbReference type="SAM" id="Phobius"/>
    </source>
</evidence>
<dbReference type="RefSeq" id="WP_190898767.1">
    <property type="nucleotide sequence ID" value="NZ_AP023439.1"/>
</dbReference>
<evidence type="ECO:0000313" key="2">
    <source>
        <dbReference type="EMBL" id="BCL20474.1"/>
    </source>
</evidence>